<evidence type="ECO:0000313" key="9">
    <source>
        <dbReference type="Proteomes" id="UP000631670"/>
    </source>
</evidence>
<evidence type="ECO:0000256" key="2">
    <source>
        <dbReference type="ARBA" id="ARBA00022723"/>
    </source>
</evidence>
<comment type="caution">
    <text evidence="8">The sequence shown here is derived from an EMBL/GenBank/DDBJ whole genome shotgun (WGS) entry which is preliminary data.</text>
</comment>
<keyword evidence="2 5" id="KW-0479">Metal-binding</keyword>
<dbReference type="InterPro" id="IPR013154">
    <property type="entry name" value="ADH-like_N"/>
</dbReference>
<dbReference type="InterPro" id="IPR011032">
    <property type="entry name" value="GroES-like_sf"/>
</dbReference>
<feature type="domain" description="Alcohol dehydrogenase-like N-terminal" evidence="7">
    <location>
        <begin position="25"/>
        <end position="149"/>
    </location>
</feature>
<dbReference type="RefSeq" id="WP_086860318.1">
    <property type="nucleotide sequence ID" value="NZ_JADBEG010000001.1"/>
</dbReference>
<evidence type="ECO:0000256" key="1">
    <source>
        <dbReference type="ARBA" id="ARBA00001947"/>
    </source>
</evidence>
<dbReference type="InterPro" id="IPR036291">
    <property type="entry name" value="NAD(P)-bd_dom_sf"/>
</dbReference>
<dbReference type="PANTHER" id="PTHR43401">
    <property type="entry name" value="L-THREONINE 3-DEHYDROGENASE"/>
    <property type="match status" value="1"/>
</dbReference>
<dbReference type="InterPro" id="IPR013149">
    <property type="entry name" value="ADH-like_C"/>
</dbReference>
<dbReference type="InterPro" id="IPR002328">
    <property type="entry name" value="ADH_Zn_CS"/>
</dbReference>
<evidence type="ECO:0000313" key="8">
    <source>
        <dbReference type="EMBL" id="MBE1494115.1"/>
    </source>
</evidence>
<dbReference type="SUPFAM" id="SSF51735">
    <property type="entry name" value="NAD(P)-binding Rossmann-fold domains"/>
    <property type="match status" value="1"/>
</dbReference>
<evidence type="ECO:0000256" key="5">
    <source>
        <dbReference type="RuleBase" id="RU361277"/>
    </source>
</evidence>
<gene>
    <name evidence="8" type="ORF">H4696_001215</name>
</gene>
<dbReference type="PANTHER" id="PTHR43401:SF2">
    <property type="entry name" value="L-THREONINE 3-DEHYDROGENASE"/>
    <property type="match status" value="1"/>
</dbReference>
<dbReference type="EMBL" id="JADBEG010000001">
    <property type="protein sequence ID" value="MBE1494115.1"/>
    <property type="molecule type" value="Genomic_DNA"/>
</dbReference>
<evidence type="ECO:0000256" key="3">
    <source>
        <dbReference type="ARBA" id="ARBA00022833"/>
    </source>
</evidence>
<keyword evidence="3 5" id="KW-0862">Zinc</keyword>
<dbReference type="Proteomes" id="UP000631670">
    <property type="component" value="Unassembled WGS sequence"/>
</dbReference>
<dbReference type="Pfam" id="PF00107">
    <property type="entry name" value="ADH_zinc_N"/>
    <property type="match status" value="1"/>
</dbReference>
<dbReference type="Gene3D" id="3.40.50.720">
    <property type="entry name" value="NAD(P)-binding Rossmann-like Domain"/>
    <property type="match status" value="1"/>
</dbReference>
<comment type="cofactor">
    <cofactor evidence="1 5">
        <name>Zn(2+)</name>
        <dbReference type="ChEBI" id="CHEBI:29105"/>
    </cofactor>
</comment>
<name>A0ABR9HT98_9PSEU</name>
<feature type="domain" description="Alcohol dehydrogenase-like C-terminal" evidence="6">
    <location>
        <begin position="190"/>
        <end position="324"/>
    </location>
</feature>
<reference evidence="8 9" key="1">
    <citation type="submission" date="2020-10" db="EMBL/GenBank/DDBJ databases">
        <title>Sequencing the genomes of 1000 actinobacteria strains.</title>
        <authorList>
            <person name="Klenk H.-P."/>
        </authorList>
    </citation>
    <scope>NUCLEOTIDE SEQUENCE [LARGE SCALE GENOMIC DNA]</scope>
    <source>
        <strain evidence="8 9">DSM 44653</strain>
    </source>
</reference>
<dbReference type="SUPFAM" id="SSF50129">
    <property type="entry name" value="GroES-like"/>
    <property type="match status" value="1"/>
</dbReference>
<comment type="similarity">
    <text evidence="5">Belongs to the zinc-containing alcohol dehydrogenase family.</text>
</comment>
<dbReference type="Pfam" id="PF08240">
    <property type="entry name" value="ADH_N"/>
    <property type="match status" value="1"/>
</dbReference>
<protein>
    <submittedName>
        <fullName evidence="8">Threonine dehydrogenase-like Zn-dependent dehydrogenase</fullName>
    </submittedName>
</protein>
<accession>A0ABR9HT98</accession>
<dbReference type="Gene3D" id="3.90.180.10">
    <property type="entry name" value="Medium-chain alcohol dehydrogenases, catalytic domain"/>
    <property type="match status" value="1"/>
</dbReference>
<dbReference type="PROSITE" id="PS00059">
    <property type="entry name" value="ADH_ZINC"/>
    <property type="match status" value="1"/>
</dbReference>
<evidence type="ECO:0000256" key="4">
    <source>
        <dbReference type="ARBA" id="ARBA00023002"/>
    </source>
</evidence>
<evidence type="ECO:0000259" key="7">
    <source>
        <dbReference type="Pfam" id="PF08240"/>
    </source>
</evidence>
<dbReference type="InterPro" id="IPR050129">
    <property type="entry name" value="Zn_alcohol_dh"/>
</dbReference>
<organism evidence="8 9">
    <name type="scientific">Amycolatopsis lexingtonensis</name>
    <dbReference type="NCBI Taxonomy" id="218822"/>
    <lineage>
        <taxon>Bacteria</taxon>
        <taxon>Bacillati</taxon>
        <taxon>Actinomycetota</taxon>
        <taxon>Actinomycetes</taxon>
        <taxon>Pseudonocardiales</taxon>
        <taxon>Pseudonocardiaceae</taxon>
        <taxon>Amycolatopsis</taxon>
    </lineage>
</organism>
<proteinExistence type="inferred from homology"/>
<evidence type="ECO:0000259" key="6">
    <source>
        <dbReference type="Pfam" id="PF00107"/>
    </source>
</evidence>
<keyword evidence="9" id="KW-1185">Reference proteome</keyword>
<keyword evidence="4" id="KW-0560">Oxidoreductase</keyword>
<sequence length="367" mass="38119">MRARAMVQLGPGVLEEQEFEVPVIGDGEALLKIEATGICGSDKTQLDGGLAKSGWSAYPVIPGHEPVGRVVEIGAEARRLWGVEEGQLVAVESVVPCQVCDRCTGGLVKFCRNRFSYGFTPTTFGSGLWGGFAEYLVLRPNTRVHPVPEGIPAEVATLFNPLGAGFDWTVRRGGTLAGDAVVVLGCGQRGLACAVAARAAGADRVVVTGLARDRHKLEIAAKLGVDATVEVDNLPDGCPDVVTAVRAALGGDADRVVDTTPHAVSAIGDAIALVRPGGVVVVAGLKGGADLSGVDADAMVLKAIDIRGVVSVEPWGYRQALRLLGSGRLPVELLHSHTVPLAEVREGIELLSRSDAVHVSVVPETAS</sequence>